<evidence type="ECO:0000256" key="4">
    <source>
        <dbReference type="ARBA" id="ARBA00023125"/>
    </source>
</evidence>
<sequence>MKHILIVDDDETLRQYLVDCLSQNGFKATSVIDGATMKVAITDNVVDLVIVDLNLGHQDGMDIVRELATGSDLPIMIVSGDRLDEADKILGLELGASDFMEKPFGTLELIARIRTLLRDRSVDGEHGELRIYSFSGWTLVHRTHLLTASNGIETKLTATEFNMLVAFLEAPGETLSREELLAATRTDTEEVFDRSIDVVVLRLRRKLERDASKPSLIRTVRGVGYLLDCEVDVSYGFI</sequence>
<keyword evidence="4 7" id="KW-0238">DNA-binding</keyword>
<keyword evidence="5" id="KW-0804">Transcription</keyword>
<evidence type="ECO:0000259" key="8">
    <source>
        <dbReference type="PROSITE" id="PS50110"/>
    </source>
</evidence>
<dbReference type="SMART" id="SM00862">
    <property type="entry name" value="Trans_reg_C"/>
    <property type="match status" value="1"/>
</dbReference>
<feature type="domain" description="Response regulatory" evidence="8">
    <location>
        <begin position="3"/>
        <end position="117"/>
    </location>
</feature>
<dbReference type="PROSITE" id="PS51755">
    <property type="entry name" value="OMPR_PHOB"/>
    <property type="match status" value="1"/>
</dbReference>
<dbReference type="InterPro" id="IPR011006">
    <property type="entry name" value="CheY-like_superfamily"/>
</dbReference>
<keyword evidence="11" id="KW-1185">Reference proteome</keyword>
<dbReference type="Pfam" id="PF00072">
    <property type="entry name" value="Response_reg"/>
    <property type="match status" value="1"/>
</dbReference>
<dbReference type="Pfam" id="PF00486">
    <property type="entry name" value="Trans_reg_C"/>
    <property type="match status" value="1"/>
</dbReference>
<keyword evidence="2" id="KW-0902">Two-component regulatory system</keyword>
<dbReference type="Gene3D" id="3.40.50.2300">
    <property type="match status" value="1"/>
</dbReference>
<dbReference type="InterPro" id="IPR039420">
    <property type="entry name" value="WalR-like"/>
</dbReference>
<dbReference type="EMBL" id="JARFYM010000050">
    <property type="protein sequence ID" value="MDL2403513.1"/>
    <property type="molecule type" value="Genomic_DNA"/>
</dbReference>
<dbReference type="SMART" id="SM00448">
    <property type="entry name" value="REC"/>
    <property type="match status" value="1"/>
</dbReference>
<keyword evidence="1 6" id="KW-0597">Phosphoprotein</keyword>
<accession>A0ABT7K4H6</accession>
<dbReference type="InterPro" id="IPR001867">
    <property type="entry name" value="OmpR/PhoB-type_DNA-bd"/>
</dbReference>
<gene>
    <name evidence="10" type="ORF">PY649_32065</name>
</gene>
<feature type="modified residue" description="4-aspartylphosphate" evidence="6">
    <location>
        <position position="52"/>
    </location>
</feature>
<reference evidence="10" key="1">
    <citation type="submission" date="2023-06" db="EMBL/GenBank/DDBJ databases">
        <title>Phylogenetic Diversity of Rhizobium strains.</title>
        <authorList>
            <person name="Moura F.T."/>
            <person name="Helene L.C.F."/>
            <person name="Hungria M."/>
        </authorList>
    </citation>
    <scope>NUCLEOTIDE SEQUENCE</scope>
    <source>
        <strain evidence="10">CCGE526</strain>
    </source>
</reference>
<evidence type="ECO:0000256" key="7">
    <source>
        <dbReference type="PROSITE-ProRule" id="PRU01091"/>
    </source>
</evidence>
<evidence type="ECO:0000256" key="1">
    <source>
        <dbReference type="ARBA" id="ARBA00022553"/>
    </source>
</evidence>
<dbReference type="RefSeq" id="WP_285872947.1">
    <property type="nucleotide sequence ID" value="NZ_JARFYM010000050.1"/>
</dbReference>
<dbReference type="InterPro" id="IPR016032">
    <property type="entry name" value="Sig_transdc_resp-reg_C-effctor"/>
</dbReference>
<keyword evidence="3" id="KW-0805">Transcription regulation</keyword>
<organism evidence="10 11">
    <name type="scientific">Rhizobium mayense</name>
    <dbReference type="NCBI Taxonomy" id="1312184"/>
    <lineage>
        <taxon>Bacteria</taxon>
        <taxon>Pseudomonadati</taxon>
        <taxon>Pseudomonadota</taxon>
        <taxon>Alphaproteobacteria</taxon>
        <taxon>Hyphomicrobiales</taxon>
        <taxon>Rhizobiaceae</taxon>
        <taxon>Rhizobium/Agrobacterium group</taxon>
        <taxon>Rhizobium</taxon>
    </lineage>
</organism>
<evidence type="ECO:0000259" key="9">
    <source>
        <dbReference type="PROSITE" id="PS51755"/>
    </source>
</evidence>
<feature type="domain" description="OmpR/PhoB-type" evidence="9">
    <location>
        <begin position="129"/>
        <end position="229"/>
    </location>
</feature>
<evidence type="ECO:0000313" key="10">
    <source>
        <dbReference type="EMBL" id="MDL2403513.1"/>
    </source>
</evidence>
<comment type="caution">
    <text evidence="10">The sequence shown here is derived from an EMBL/GenBank/DDBJ whole genome shotgun (WGS) entry which is preliminary data.</text>
</comment>
<dbReference type="Proteomes" id="UP001172645">
    <property type="component" value="Unassembled WGS sequence"/>
</dbReference>
<dbReference type="InterPro" id="IPR001789">
    <property type="entry name" value="Sig_transdc_resp-reg_receiver"/>
</dbReference>
<evidence type="ECO:0000256" key="3">
    <source>
        <dbReference type="ARBA" id="ARBA00023015"/>
    </source>
</evidence>
<dbReference type="PANTHER" id="PTHR48111">
    <property type="entry name" value="REGULATOR OF RPOS"/>
    <property type="match status" value="1"/>
</dbReference>
<dbReference type="SUPFAM" id="SSF52172">
    <property type="entry name" value="CheY-like"/>
    <property type="match status" value="1"/>
</dbReference>
<dbReference type="SUPFAM" id="SSF46894">
    <property type="entry name" value="C-terminal effector domain of the bipartite response regulators"/>
    <property type="match status" value="1"/>
</dbReference>
<evidence type="ECO:0000256" key="5">
    <source>
        <dbReference type="ARBA" id="ARBA00023163"/>
    </source>
</evidence>
<dbReference type="Gene3D" id="6.10.250.690">
    <property type="match status" value="1"/>
</dbReference>
<evidence type="ECO:0000313" key="11">
    <source>
        <dbReference type="Proteomes" id="UP001172645"/>
    </source>
</evidence>
<protein>
    <submittedName>
        <fullName evidence="10">Winged helix-turn-helix domain-containing protein</fullName>
    </submittedName>
</protein>
<feature type="DNA-binding region" description="OmpR/PhoB-type" evidence="7">
    <location>
        <begin position="129"/>
        <end position="229"/>
    </location>
</feature>
<evidence type="ECO:0000256" key="2">
    <source>
        <dbReference type="ARBA" id="ARBA00023012"/>
    </source>
</evidence>
<dbReference type="CDD" id="cd00383">
    <property type="entry name" value="trans_reg_C"/>
    <property type="match status" value="1"/>
</dbReference>
<name>A0ABT7K4H6_9HYPH</name>
<proteinExistence type="predicted"/>
<dbReference type="InterPro" id="IPR036388">
    <property type="entry name" value="WH-like_DNA-bd_sf"/>
</dbReference>
<dbReference type="PROSITE" id="PS50110">
    <property type="entry name" value="RESPONSE_REGULATORY"/>
    <property type="match status" value="1"/>
</dbReference>
<dbReference type="PANTHER" id="PTHR48111:SF4">
    <property type="entry name" value="DNA-BINDING DUAL TRANSCRIPTIONAL REGULATOR OMPR"/>
    <property type="match status" value="1"/>
</dbReference>
<evidence type="ECO:0000256" key="6">
    <source>
        <dbReference type="PROSITE-ProRule" id="PRU00169"/>
    </source>
</evidence>
<dbReference type="Gene3D" id="1.10.10.10">
    <property type="entry name" value="Winged helix-like DNA-binding domain superfamily/Winged helix DNA-binding domain"/>
    <property type="match status" value="1"/>
</dbReference>